<dbReference type="AlphaFoldDB" id="A0A3N4PKQ0"/>
<dbReference type="InterPro" id="IPR016181">
    <property type="entry name" value="Acyl_CoA_acyltransferase"/>
</dbReference>
<proteinExistence type="predicted"/>
<dbReference type="PANTHER" id="PTHR31435:SF10">
    <property type="entry name" value="BSR4717 PROTEIN"/>
    <property type="match status" value="1"/>
</dbReference>
<keyword evidence="2" id="KW-0808">Transferase</keyword>
<dbReference type="SUPFAM" id="SSF55729">
    <property type="entry name" value="Acyl-CoA N-acyltransferases (Nat)"/>
    <property type="match status" value="1"/>
</dbReference>
<sequence>MHAEYEALPLVNNTAQHRFELVIDGHTAFILYRHVPGKTTLIHTEVPEALEGRGAGNAIVEKTLHYIEEQGDKLVPLCPFVLAYIKRHPEWKRIVHDDVKI</sequence>
<dbReference type="Gene3D" id="3.40.630.30">
    <property type="match status" value="1"/>
</dbReference>
<dbReference type="RefSeq" id="WP_123848260.1">
    <property type="nucleotide sequence ID" value="NZ_RPDH01000002.1"/>
</dbReference>
<name>A0A3N4PKQ0_9BACT</name>
<dbReference type="PANTHER" id="PTHR31435">
    <property type="entry name" value="PROTEIN NATD1"/>
    <property type="match status" value="1"/>
</dbReference>
<dbReference type="EMBL" id="RPDH01000002">
    <property type="protein sequence ID" value="RPE09262.1"/>
    <property type="molecule type" value="Genomic_DNA"/>
</dbReference>
<reference evidence="2 3" key="1">
    <citation type="submission" date="2018-11" db="EMBL/GenBank/DDBJ databases">
        <title>Chitinophaga lutea sp.nov., isolate from arsenic contaminated soil.</title>
        <authorList>
            <person name="Zong Y."/>
        </authorList>
    </citation>
    <scope>NUCLEOTIDE SEQUENCE [LARGE SCALE GENOMIC DNA]</scope>
    <source>
        <strain evidence="2 3">ZY74</strain>
    </source>
</reference>
<evidence type="ECO:0000259" key="1">
    <source>
        <dbReference type="PROSITE" id="PS51729"/>
    </source>
</evidence>
<dbReference type="InterPro" id="IPR031165">
    <property type="entry name" value="GNAT_YJDJ"/>
</dbReference>
<protein>
    <submittedName>
        <fullName evidence="2">N-acetyltransferase</fullName>
    </submittedName>
</protein>
<comment type="caution">
    <text evidence="2">The sequence shown here is derived from an EMBL/GenBank/DDBJ whole genome shotgun (WGS) entry which is preliminary data.</text>
</comment>
<dbReference type="Proteomes" id="UP000278351">
    <property type="component" value="Unassembled WGS sequence"/>
</dbReference>
<feature type="domain" description="N-acetyltransferase" evidence="1">
    <location>
        <begin position="11"/>
        <end position="96"/>
    </location>
</feature>
<dbReference type="PROSITE" id="PS51729">
    <property type="entry name" value="GNAT_YJDJ"/>
    <property type="match status" value="1"/>
</dbReference>
<organism evidence="2 3">
    <name type="scientific">Chitinophaga lutea</name>
    <dbReference type="NCBI Taxonomy" id="2488634"/>
    <lineage>
        <taxon>Bacteria</taxon>
        <taxon>Pseudomonadati</taxon>
        <taxon>Bacteroidota</taxon>
        <taxon>Chitinophagia</taxon>
        <taxon>Chitinophagales</taxon>
        <taxon>Chitinophagaceae</taxon>
        <taxon>Chitinophaga</taxon>
    </lineage>
</organism>
<dbReference type="InterPro" id="IPR045057">
    <property type="entry name" value="Gcn5-rel_NAT"/>
</dbReference>
<dbReference type="GO" id="GO:0016740">
    <property type="term" value="F:transferase activity"/>
    <property type="evidence" value="ECO:0007669"/>
    <property type="project" value="UniProtKB-KW"/>
</dbReference>
<gene>
    <name evidence="2" type="ORF">EGT74_19880</name>
</gene>
<accession>A0A3N4PKQ0</accession>
<dbReference type="OrthoDB" id="1120671at2"/>
<dbReference type="Pfam" id="PF14542">
    <property type="entry name" value="Acetyltransf_CG"/>
    <property type="match status" value="1"/>
</dbReference>
<evidence type="ECO:0000313" key="2">
    <source>
        <dbReference type="EMBL" id="RPE09262.1"/>
    </source>
</evidence>
<keyword evidence="3" id="KW-1185">Reference proteome</keyword>
<evidence type="ECO:0000313" key="3">
    <source>
        <dbReference type="Proteomes" id="UP000278351"/>
    </source>
</evidence>